<proteinExistence type="inferred from homology"/>
<evidence type="ECO:0000313" key="10">
    <source>
        <dbReference type="Proteomes" id="UP000248987"/>
    </source>
</evidence>
<dbReference type="InterPro" id="IPR036590">
    <property type="entry name" value="SRAP-like"/>
</dbReference>
<dbReference type="OrthoDB" id="9782620at2"/>
<dbReference type="EMBL" id="QLLQ01000001">
    <property type="protein sequence ID" value="RAJ27971.1"/>
    <property type="molecule type" value="Genomic_DNA"/>
</dbReference>
<dbReference type="PANTHER" id="PTHR13604">
    <property type="entry name" value="DC12-RELATED"/>
    <property type="match status" value="1"/>
</dbReference>
<dbReference type="Gene3D" id="3.90.1680.10">
    <property type="entry name" value="SOS response associated peptidase-like"/>
    <property type="match status" value="1"/>
</dbReference>
<gene>
    <name evidence="9" type="ORF">LX77_00545</name>
</gene>
<dbReference type="GO" id="GO:0106300">
    <property type="term" value="P:protein-DNA covalent cross-linking repair"/>
    <property type="evidence" value="ECO:0007669"/>
    <property type="project" value="InterPro"/>
</dbReference>
<keyword evidence="4 8" id="KW-0378">Hydrolase</keyword>
<keyword evidence="10" id="KW-1185">Reference proteome</keyword>
<dbReference type="STRING" id="49280.A9996_01475"/>
<evidence type="ECO:0000256" key="8">
    <source>
        <dbReference type="RuleBase" id="RU364100"/>
    </source>
</evidence>
<protein>
    <recommendedName>
        <fullName evidence="8">Abasic site processing protein</fullName>
        <ecNumber evidence="8">3.4.-.-</ecNumber>
    </recommendedName>
</protein>
<dbReference type="Pfam" id="PF02586">
    <property type="entry name" value="SRAP"/>
    <property type="match status" value="1"/>
</dbReference>
<evidence type="ECO:0000313" key="9">
    <source>
        <dbReference type="EMBL" id="RAJ27971.1"/>
    </source>
</evidence>
<keyword evidence="3" id="KW-0227">DNA damage</keyword>
<dbReference type="GO" id="GO:0006508">
    <property type="term" value="P:proteolysis"/>
    <property type="evidence" value="ECO:0007669"/>
    <property type="project" value="UniProtKB-KW"/>
</dbReference>
<dbReference type="Proteomes" id="UP000248987">
    <property type="component" value="Unassembled WGS sequence"/>
</dbReference>
<evidence type="ECO:0000256" key="2">
    <source>
        <dbReference type="ARBA" id="ARBA00022670"/>
    </source>
</evidence>
<sequence length="216" mass="24963">MFYKISNIASKELIEKKFHVTFEFPNLYKPEEFIEGLKESTVSVITISEPKKVSYAIWGLLPEDFEDNWSVFQDVFNTLNVKKELLQNDHKVYNKALEKRRCVVIASGFYTTFLTKGSVERCHVHLPNFEPFPIAAIFNELSDGFLTCSLVVTDVDESFKNIPNISNLKPLVLNADELKQWLDRSTSIDQINRLCADHISLKFTYEIDSRLIPSMK</sequence>
<keyword evidence="5" id="KW-0190">Covalent protein-DNA linkage</keyword>
<organism evidence="9 10">
    <name type="scientific">Gelidibacter algens</name>
    <dbReference type="NCBI Taxonomy" id="49280"/>
    <lineage>
        <taxon>Bacteria</taxon>
        <taxon>Pseudomonadati</taxon>
        <taxon>Bacteroidota</taxon>
        <taxon>Flavobacteriia</taxon>
        <taxon>Flavobacteriales</taxon>
        <taxon>Flavobacteriaceae</taxon>
        <taxon>Gelidibacter</taxon>
    </lineage>
</organism>
<accession>A0A1A7R6H6</accession>
<keyword evidence="7" id="KW-0456">Lyase</keyword>
<evidence type="ECO:0000256" key="5">
    <source>
        <dbReference type="ARBA" id="ARBA00023124"/>
    </source>
</evidence>
<dbReference type="AlphaFoldDB" id="A0A1A7R6H6"/>
<dbReference type="GO" id="GO:0016829">
    <property type="term" value="F:lyase activity"/>
    <property type="evidence" value="ECO:0007669"/>
    <property type="project" value="UniProtKB-KW"/>
</dbReference>
<comment type="caution">
    <text evidence="9">The sequence shown here is derived from an EMBL/GenBank/DDBJ whole genome shotgun (WGS) entry which is preliminary data.</text>
</comment>
<evidence type="ECO:0000256" key="6">
    <source>
        <dbReference type="ARBA" id="ARBA00023125"/>
    </source>
</evidence>
<evidence type="ECO:0000256" key="4">
    <source>
        <dbReference type="ARBA" id="ARBA00022801"/>
    </source>
</evidence>
<comment type="similarity">
    <text evidence="1 8">Belongs to the SOS response-associated peptidase family.</text>
</comment>
<dbReference type="GO" id="GO:0008233">
    <property type="term" value="F:peptidase activity"/>
    <property type="evidence" value="ECO:0007669"/>
    <property type="project" value="UniProtKB-KW"/>
</dbReference>
<dbReference type="PANTHER" id="PTHR13604:SF0">
    <property type="entry name" value="ABASIC SITE PROCESSING PROTEIN HMCES"/>
    <property type="match status" value="1"/>
</dbReference>
<evidence type="ECO:0000256" key="3">
    <source>
        <dbReference type="ARBA" id="ARBA00022763"/>
    </source>
</evidence>
<reference evidence="9 10" key="1">
    <citation type="submission" date="2018-06" db="EMBL/GenBank/DDBJ databases">
        <title>Genomic Encyclopedia of Archaeal and Bacterial Type Strains, Phase II (KMG-II): from individual species to whole genera.</title>
        <authorList>
            <person name="Goeker M."/>
        </authorList>
    </citation>
    <scope>NUCLEOTIDE SEQUENCE [LARGE SCALE GENOMIC DNA]</scope>
    <source>
        <strain evidence="9 10">DSM 12408</strain>
    </source>
</reference>
<dbReference type="InterPro" id="IPR003738">
    <property type="entry name" value="SRAP"/>
</dbReference>
<keyword evidence="6" id="KW-0238">DNA-binding</keyword>
<evidence type="ECO:0000256" key="7">
    <source>
        <dbReference type="ARBA" id="ARBA00023239"/>
    </source>
</evidence>
<evidence type="ECO:0000256" key="1">
    <source>
        <dbReference type="ARBA" id="ARBA00008136"/>
    </source>
</evidence>
<dbReference type="EC" id="3.4.-.-" evidence="8"/>
<keyword evidence="2 8" id="KW-0645">Protease</keyword>
<dbReference type="SUPFAM" id="SSF143081">
    <property type="entry name" value="BB1717-like"/>
    <property type="match status" value="1"/>
</dbReference>
<name>A0A1A7R6H6_9FLAO</name>
<dbReference type="GO" id="GO:0003697">
    <property type="term" value="F:single-stranded DNA binding"/>
    <property type="evidence" value="ECO:0007669"/>
    <property type="project" value="InterPro"/>
</dbReference>
<dbReference type="RefSeq" id="WP_066430118.1">
    <property type="nucleotide sequence ID" value="NZ_LZRN01000002.1"/>
</dbReference>